<evidence type="ECO:0000256" key="7">
    <source>
        <dbReference type="ARBA" id="ARBA00012686"/>
    </source>
</evidence>
<keyword evidence="10 20" id="KW-0812">Transmembrane</keyword>
<dbReference type="Bgee" id="ENSG00000123454">
    <property type="expression patterns" value="Expressed in right lobe of liver and 103 other cell types or tissues"/>
</dbReference>
<protein>
    <recommendedName>
        <fullName evidence="8">Dopamine beta-hydroxylase</fullName>
        <ecNumber evidence="7">1.14.17.1</ecNumber>
    </recommendedName>
</protein>
<comment type="function">
    <text evidence="18">Catalyzes the hydroxylation of dopamine to noradrenaline (also known as norepinephrine), and is thus vital for regulation of these neurotransmitters.</text>
</comment>
<evidence type="ECO:0007829" key="25">
    <source>
        <dbReference type="PeptideAtlas" id="Q5T382"/>
    </source>
</evidence>
<dbReference type="AlphaFoldDB" id="Q5T382"/>
<dbReference type="CDD" id="cd09631">
    <property type="entry name" value="DOMON_DOH"/>
    <property type="match status" value="1"/>
</dbReference>
<evidence type="ECO:0000256" key="12">
    <source>
        <dbReference type="ARBA" id="ARBA00022896"/>
    </source>
</evidence>
<dbReference type="GeneTree" id="ENSGT00530000063085"/>
<comment type="cofactor">
    <cofactor evidence="1">
        <name>Cu(2+)</name>
        <dbReference type="ChEBI" id="CHEBI:29036"/>
    </cofactor>
</comment>
<dbReference type="Proteomes" id="UP000005640">
    <property type="component" value="Chromosome 9"/>
</dbReference>
<keyword evidence="24" id="KW-1185">Reference proteome</keyword>
<evidence type="ECO:0000256" key="8">
    <source>
        <dbReference type="ARBA" id="ARBA00020179"/>
    </source>
</evidence>
<evidence type="ECO:0000256" key="5">
    <source>
        <dbReference type="ARBA" id="ARBA00010676"/>
    </source>
</evidence>
<keyword evidence="16" id="KW-0503">Monooxygenase</keyword>
<evidence type="ECO:0000256" key="15">
    <source>
        <dbReference type="ARBA" id="ARBA00023008"/>
    </source>
</evidence>
<evidence type="ECO:0000256" key="18">
    <source>
        <dbReference type="ARBA" id="ARBA00037327"/>
    </source>
</evidence>
<dbReference type="VEuPathDB" id="HostDB:ENSG00000123454"/>
<dbReference type="Antibodypedia" id="881">
    <property type="antibodies" value="550 antibodies from 46 providers"/>
</dbReference>
<dbReference type="UniPathway" id="UPA00748">
    <property type="reaction ID" value="UER00735"/>
</dbReference>
<dbReference type="Ensembl" id="ENST00000263611.3">
    <property type="protein sequence ID" value="ENSP00000263611.3"/>
    <property type="gene ID" value="ENSG00000123454.13"/>
</dbReference>
<dbReference type="InterPro" id="IPR005018">
    <property type="entry name" value="DOMON_domain"/>
</dbReference>
<dbReference type="PANTHER" id="PTHR10157">
    <property type="entry name" value="DOPAMINE BETA HYDROXYLASE RELATED"/>
    <property type="match status" value="1"/>
</dbReference>
<feature type="domain" description="DOMON" evidence="22">
    <location>
        <begin position="56"/>
        <end position="114"/>
    </location>
</feature>
<dbReference type="EMBL" id="AL365494">
    <property type="status" value="NOT_ANNOTATED_CDS"/>
    <property type="molecule type" value="Genomic_DNA"/>
</dbReference>
<dbReference type="InterPro" id="IPR045266">
    <property type="entry name" value="DOH_DOMON"/>
</dbReference>
<dbReference type="HGNC" id="HGNC:2689">
    <property type="gene designation" value="DBH"/>
</dbReference>
<gene>
    <name evidence="23" type="primary">DBH</name>
</gene>
<reference evidence="23" key="5">
    <citation type="submission" date="2025-09" db="UniProtKB">
        <authorList>
            <consortium name="Ensembl"/>
        </authorList>
    </citation>
    <scope>IDENTIFICATION</scope>
</reference>
<dbReference type="OpenTargets" id="ENSG00000123454"/>
<dbReference type="Gene3D" id="2.60.120.310">
    <property type="entry name" value="Copper type II, ascorbate-dependent monooxygenase, N-terminal domain"/>
    <property type="match status" value="1"/>
</dbReference>
<keyword evidence="14" id="KW-0560">Oxidoreductase</keyword>
<keyword evidence="15" id="KW-0186">Copper</keyword>
<dbReference type="Ensembl" id="ENST00000263611.3">
    <property type="protein sequence ID" value="ENSP00000263611.3"/>
    <property type="gene ID" value="ENSG00000123454.12"/>
</dbReference>
<dbReference type="InterPro" id="IPR000323">
    <property type="entry name" value="Cu2_ascorb_mOase_N"/>
</dbReference>
<reference evidence="23 24" key="3">
    <citation type="journal article" date="2004" name="Nature">
        <title>Finishing the euchromatic sequence of the human genome.</title>
        <authorList>
            <consortium name="International Human Genome Sequencing Consortium"/>
        </authorList>
    </citation>
    <scope>NUCLEOTIDE SEQUENCE [LARGE SCALE GENOMIC DNA]</scope>
</reference>
<evidence type="ECO:0000256" key="10">
    <source>
        <dbReference type="ARBA" id="ARBA00022692"/>
    </source>
</evidence>
<keyword evidence="17 20" id="KW-0472">Membrane</keyword>
<dbReference type="ExpressionAtlas" id="Q5T382">
    <property type="expression patterns" value="baseline and differential"/>
</dbReference>
<dbReference type="Pfam" id="PF03351">
    <property type="entry name" value="DOMON"/>
    <property type="match status" value="1"/>
</dbReference>
<comment type="catalytic activity">
    <reaction evidence="19">
        <text>dopamine + 2 L-ascorbate + O2 = (R)-noradrenaline + 2 monodehydro-L-ascorbate radical + H2O</text>
        <dbReference type="Rhea" id="RHEA:19117"/>
        <dbReference type="ChEBI" id="CHEBI:15377"/>
        <dbReference type="ChEBI" id="CHEBI:15379"/>
        <dbReference type="ChEBI" id="CHEBI:38290"/>
        <dbReference type="ChEBI" id="CHEBI:59513"/>
        <dbReference type="ChEBI" id="CHEBI:59905"/>
        <dbReference type="ChEBI" id="CHEBI:72587"/>
        <dbReference type="EC" id="1.14.17.1"/>
    </reaction>
    <physiologicalReaction direction="left-to-right" evidence="19">
        <dbReference type="Rhea" id="RHEA:19118"/>
    </physiologicalReaction>
</comment>
<reference evidence="23 24" key="1">
    <citation type="journal article" date="2001" name="Nature">
        <title>Initial sequencing and analysis of the human genome.</title>
        <authorList>
            <consortium name="International Human Genome Sequencing Consortium"/>
            <person name="Lander E.S."/>
            <person name="Linton L.M."/>
            <person name="Birren B."/>
            <person name="Nusbaum C."/>
            <person name="Zody M.C."/>
            <person name="Baldwin J."/>
            <person name="Devon K."/>
            <person name="Dewar K."/>
            <person name="Doyle M."/>
            <person name="FitzHugh W."/>
            <person name="Funke R."/>
            <person name="Gage D."/>
            <person name="Harris K."/>
            <person name="Heaford A."/>
            <person name="Howland J."/>
            <person name="Kann L."/>
            <person name="Lehoczky J."/>
            <person name="LeVine R."/>
            <person name="McEwan P."/>
            <person name="McKernan K."/>
            <person name="Meldrim J."/>
            <person name="Mesirov J.P."/>
            <person name="Miranda C."/>
            <person name="Morris W."/>
            <person name="Naylor J."/>
            <person name="Raymond C."/>
            <person name="Rosetti M."/>
            <person name="Santos R."/>
            <person name="Sheridan A."/>
            <person name="Sougnez C."/>
            <person name="Stange-Thomann N."/>
            <person name="Stojanovic N."/>
            <person name="Subramanian A."/>
            <person name="Wyman D."/>
            <person name="Rogers J."/>
            <person name="Sulston J."/>
            <person name="Ainscough R."/>
            <person name="Beck S."/>
            <person name="Bentley D."/>
            <person name="Burton J."/>
            <person name="Clee C."/>
            <person name="Carter N."/>
            <person name="Coulson A."/>
            <person name="Deadman R."/>
            <person name="Deloukas P."/>
            <person name="Dunham A."/>
            <person name="Dunham I."/>
            <person name="Durbin R."/>
            <person name="French L."/>
            <person name="Grafham D."/>
            <person name="Gregory S."/>
            <person name="Hubbard T."/>
            <person name="Humphray S."/>
            <person name="Hunt A."/>
            <person name="Jones M."/>
            <person name="Lloyd C."/>
            <person name="McMurray A."/>
            <person name="Matthews L."/>
            <person name="Mercer S."/>
            <person name="Milne S."/>
            <person name="Mullikin J.C."/>
            <person name="Mungall A."/>
            <person name="Plumb R."/>
            <person name="Ross M."/>
            <person name="Shownkeen R."/>
            <person name="Sims S."/>
            <person name="Waterston R.H."/>
            <person name="Wilson R.K."/>
            <person name="Hillier L.W."/>
            <person name="McPherson J.D."/>
            <person name="Marra M.A."/>
            <person name="Mardis E.R."/>
            <person name="Fulton L.A."/>
            <person name="Chinwalla A.T."/>
            <person name="Pepin K.H."/>
            <person name="Gish W.R."/>
            <person name="Chissoe S.L."/>
            <person name="Wendl M.C."/>
            <person name="Delehaunty K.D."/>
            <person name="Miner T.L."/>
            <person name="Delehaunty A."/>
            <person name="Kramer J.B."/>
            <person name="Cook L.L."/>
            <person name="Fulton R.S."/>
            <person name="Johnson D.L."/>
            <person name="Minx P.J."/>
            <person name="Clifton S.W."/>
            <person name="Hawkins T."/>
            <person name="Branscomb E."/>
            <person name="Predki P."/>
            <person name="Richardson P."/>
            <person name="Wenning S."/>
            <person name="Slezak T."/>
            <person name="Doggett N."/>
            <person name="Cheng J.F."/>
            <person name="Olsen A."/>
            <person name="Lucas S."/>
            <person name="Elkin C."/>
            <person name="Uberbacher E."/>
            <person name="Frazier M."/>
            <person name="Gibbs R.A."/>
            <person name="Muzny D.M."/>
            <person name="Scherer S.E."/>
            <person name="Bouck J.B."/>
            <person name="Sodergren E.J."/>
            <person name="Worley K.C."/>
            <person name="Rives C.M."/>
            <person name="Gorrell J.H."/>
            <person name="Metzker M.L."/>
            <person name="Naylor S.L."/>
            <person name="Kucherlapati R.S."/>
            <person name="Nelson D.L."/>
            <person name="Weinstock G.M."/>
            <person name="Sakaki Y."/>
            <person name="Fujiyama A."/>
            <person name="Hattori M."/>
            <person name="Yada T."/>
            <person name="Toyoda A."/>
            <person name="Itoh T."/>
            <person name="Kawagoe C."/>
            <person name="Watanabe H."/>
            <person name="Totoki Y."/>
            <person name="Taylor T."/>
            <person name="Weissenbach J."/>
            <person name="Heilig R."/>
            <person name="Saurin W."/>
            <person name="Artiguenave F."/>
            <person name="Brottier P."/>
            <person name="Bruls T."/>
            <person name="Pelletier E."/>
            <person name="Robert C."/>
            <person name="Wincker P."/>
            <person name="Smith D.R."/>
            <person name="Doucette-Stamm L."/>
            <person name="Rubenfield M."/>
            <person name="Weinstock K."/>
            <person name="Lee H.M."/>
            <person name="Dubois J."/>
            <person name="Rosenthal A."/>
            <person name="Platzer M."/>
            <person name="Nyakatura G."/>
            <person name="Taudien S."/>
            <person name="Rump A."/>
            <person name="Yang H."/>
            <person name="Yu J."/>
            <person name="Wang J."/>
            <person name="Huang G."/>
            <person name="Gu J."/>
            <person name="Hood L."/>
            <person name="Rowen L."/>
            <person name="Madan A."/>
            <person name="Qin S."/>
            <person name="Davis R.W."/>
            <person name="Federspiel N.A."/>
            <person name="Abola A.P."/>
            <person name="Proctor M.J."/>
            <person name="Myers R.M."/>
            <person name="Schmutz J."/>
            <person name="Dickson M."/>
            <person name="Grimwood J."/>
            <person name="Cox D.R."/>
            <person name="Olson M.V."/>
            <person name="Kaul R."/>
            <person name="Raymond C."/>
            <person name="Shimizu N."/>
            <person name="Kawasaki K."/>
            <person name="Minoshima S."/>
            <person name="Evans G.A."/>
            <person name="Athanasiou M."/>
            <person name="Schultz R."/>
            <person name="Roe B.A."/>
            <person name="Chen F."/>
            <person name="Pan H."/>
            <person name="Ramser J."/>
            <person name="Lehrach H."/>
            <person name="Reinhardt R."/>
            <person name="McCombie W.R."/>
            <person name="de la Bastide M."/>
            <person name="Dedhia N."/>
            <person name="Blocker H."/>
            <person name="Hornischer K."/>
            <person name="Nordsiek G."/>
            <person name="Agarwala R."/>
            <person name="Aravind L."/>
            <person name="Bailey J.A."/>
            <person name="Bateman A."/>
            <person name="Batzoglou S."/>
            <person name="Birney E."/>
            <person name="Bork P."/>
            <person name="Brown D.G."/>
            <person name="Burge C.B."/>
            <person name="Cerutti L."/>
            <person name="Chen H.C."/>
            <person name="Church D."/>
            <person name="Clamp M."/>
            <person name="Copley R.R."/>
            <person name="Doerks T."/>
            <person name="Eddy S.R."/>
            <person name="Eichler E.E."/>
            <person name="Furey T.S."/>
            <person name="Galagan J."/>
            <person name="Gilbert J.G."/>
            <person name="Harmon C."/>
            <person name="Hayashizaki Y."/>
            <person name="Haussler D."/>
            <person name="Hermjakob H."/>
            <person name="Hokamp K."/>
            <person name="Jang W."/>
            <person name="Johnson L.S."/>
            <person name="Jones T.A."/>
            <person name="Kasif S."/>
            <person name="Kaspryzk A."/>
            <person name="Kennedy S."/>
            <person name="Kent W.J."/>
            <person name="Kitts P."/>
            <person name="Koonin E.V."/>
            <person name="Korf I."/>
            <person name="Kulp D."/>
            <person name="Lancet D."/>
            <person name="Lowe T.M."/>
            <person name="McLysaght A."/>
            <person name="Mikkelsen T."/>
            <person name="Moran J.V."/>
            <person name="Mulder N."/>
            <person name="Pollara V.J."/>
            <person name="Ponting C.P."/>
            <person name="Schuler G."/>
            <person name="Schultz J."/>
            <person name="Slater G."/>
            <person name="Smit A.F."/>
            <person name="Stupka E."/>
            <person name="Szustakowski J."/>
            <person name="Thierry-Mieg D."/>
            <person name="Thierry-Mieg J."/>
            <person name="Wagner L."/>
            <person name="Wallis J."/>
            <person name="Wheeler R."/>
            <person name="Williams A."/>
            <person name="Wolf Y.I."/>
            <person name="Wolfe K.H."/>
            <person name="Yang S.P."/>
            <person name="Yeh R.F."/>
            <person name="Collins F."/>
            <person name="Guyer M.S."/>
            <person name="Peterson J."/>
            <person name="Felsenfeld A."/>
            <person name="Wetterstrand K.A."/>
            <person name="Patrinos A."/>
            <person name="Morgan M.J."/>
            <person name="de Jong P."/>
            <person name="Catanese J.J."/>
            <person name="Osoegawa K."/>
            <person name="Shizuya H."/>
            <person name="Choi S."/>
            <person name="Chen Y.J."/>
        </authorList>
    </citation>
    <scope>NUCLEOTIDE SEQUENCE [LARGE SCALE GENOMIC DNA]</scope>
</reference>
<dbReference type="InterPro" id="IPR036939">
    <property type="entry name" value="Cu2_ascorb_mOase_N_sf"/>
</dbReference>
<keyword evidence="11" id="KW-0479">Metal-binding</keyword>
<organism evidence="23 24">
    <name type="scientific">Homo sapiens</name>
    <name type="common">Human</name>
    <dbReference type="NCBI Taxonomy" id="9606"/>
    <lineage>
        <taxon>Eukaryota</taxon>
        <taxon>Metazoa</taxon>
        <taxon>Chordata</taxon>
        <taxon>Craniata</taxon>
        <taxon>Vertebrata</taxon>
        <taxon>Euteleostomi</taxon>
        <taxon>Mammalia</taxon>
        <taxon>Eutheria</taxon>
        <taxon>Euarchontoglires</taxon>
        <taxon>Primates</taxon>
        <taxon>Haplorrhini</taxon>
        <taxon>Catarrhini</taxon>
        <taxon>Hominidae</taxon>
        <taxon>Homo</taxon>
    </lineage>
</organism>
<dbReference type="OrthoDB" id="129121at2759"/>
<evidence type="ECO:0000256" key="9">
    <source>
        <dbReference type="ARBA" id="ARBA00022584"/>
    </source>
</evidence>
<evidence type="ECO:0000256" key="17">
    <source>
        <dbReference type="ARBA" id="ARBA00023136"/>
    </source>
</evidence>
<dbReference type="ProteomicsDB" id="64380"/>
<name>Q5T382_HUMAN</name>
<evidence type="ECO:0000256" key="2">
    <source>
        <dbReference type="ARBA" id="ARBA00004351"/>
    </source>
</evidence>
<dbReference type="InterPro" id="IPR020611">
    <property type="entry name" value="Cu2_ascorb_mOase_CS-1"/>
</dbReference>
<evidence type="ECO:0000259" key="22">
    <source>
        <dbReference type="Pfam" id="PF03351"/>
    </source>
</evidence>
<dbReference type="Pfam" id="PF01082">
    <property type="entry name" value="Cu2_monooxygen"/>
    <property type="match status" value="1"/>
</dbReference>
<dbReference type="GO" id="GO:0005507">
    <property type="term" value="F:copper ion binding"/>
    <property type="evidence" value="ECO:0007669"/>
    <property type="project" value="InterPro"/>
</dbReference>
<reference evidence="23" key="4">
    <citation type="submission" date="2025-08" db="UniProtKB">
        <authorList>
            <consortium name="Ensembl"/>
        </authorList>
    </citation>
    <scope>IDENTIFICATION</scope>
</reference>
<evidence type="ECO:0000313" key="24">
    <source>
        <dbReference type="Proteomes" id="UP000005640"/>
    </source>
</evidence>
<evidence type="ECO:0007829" key="26">
    <source>
        <dbReference type="ProteomicsDB" id="Q5T382"/>
    </source>
</evidence>
<proteinExistence type="evidence at protein level"/>
<dbReference type="InterPro" id="IPR008977">
    <property type="entry name" value="PHM/PNGase_F_dom_sf"/>
</dbReference>
<dbReference type="PROSITE" id="PS00084">
    <property type="entry name" value="CU2_MONOOXYGENASE_1"/>
    <property type="match status" value="1"/>
</dbReference>
<dbReference type="GO" id="GO:0042584">
    <property type="term" value="C:chromaffin granule membrane"/>
    <property type="evidence" value="ECO:0007669"/>
    <property type="project" value="UniProtKB-SubCell"/>
</dbReference>
<sequence length="256" mass="28503">ALSRWASLPGPSMREAAFMYSTAVAIFLVILVAALQGSAPRESPLPYHIPLDPEGSLELSWNVSYTQEAIHFQLLVRRLKAGVLFGMSDRGELENADLVVLWTDGDTAYFADGTVHLVYGILEEPFRSLEAINGSGLQMGLQRVQLLKPNIPEPELPSDACTMEVQAPNIQIPSQETTYWCYIKELPKGFSRHHIIKYEPIVTKGNEALVHHMEVFQCAPEMDSVPHFSGPCDSKMKPDRLNYCRHVLAAWALGAK</sequence>
<keyword evidence="13 20" id="KW-1133">Transmembrane helix</keyword>
<comment type="similarity">
    <text evidence="5">Belongs to the copper type II ascorbate-dependent monooxygenase family.</text>
</comment>
<evidence type="ECO:0000256" key="1">
    <source>
        <dbReference type="ARBA" id="ARBA00001973"/>
    </source>
</evidence>
<keyword evidence="9" id="KW-0127">Catecholamine biosynthesis</keyword>
<dbReference type="ChiTaRS" id="DBH">
    <property type="organism name" value="human"/>
</dbReference>
<comment type="subunit">
    <text evidence="6">Homotetramer; composed of two disulfide-linked dimers.</text>
</comment>
<evidence type="ECO:0000256" key="3">
    <source>
        <dbReference type="ARBA" id="ARBA00004553"/>
    </source>
</evidence>
<dbReference type="EC" id="1.14.17.1" evidence="7"/>
<evidence type="ECO:0000256" key="14">
    <source>
        <dbReference type="ARBA" id="ARBA00023002"/>
    </source>
</evidence>
<comment type="pathway">
    <text evidence="4">Catecholamine biosynthesis; (R)-noradrenaline biosynthesis; (R)-noradrenaline from dopamine: step 1/1.</text>
</comment>
<evidence type="ECO:0000313" key="23">
    <source>
        <dbReference type="Ensembl" id="ENSP00000263611.3"/>
    </source>
</evidence>
<feature type="non-terminal residue" evidence="23">
    <location>
        <position position="256"/>
    </location>
</feature>
<dbReference type="GO" id="GO:0004500">
    <property type="term" value="F:dopamine beta-monooxygenase activity"/>
    <property type="evidence" value="ECO:0007669"/>
    <property type="project" value="UniProtKB-EC"/>
</dbReference>
<dbReference type="InterPro" id="IPR000945">
    <property type="entry name" value="DBH-like"/>
</dbReference>
<dbReference type="HOGENOM" id="CLU_1140239_0_0_1"/>
<feature type="transmembrane region" description="Helical" evidence="20">
    <location>
        <begin position="17"/>
        <end position="35"/>
    </location>
</feature>
<dbReference type="InterPro" id="IPR028460">
    <property type="entry name" value="Tbh/DBH"/>
</dbReference>
<evidence type="ECO:0000256" key="4">
    <source>
        <dbReference type="ARBA" id="ARBA00005223"/>
    </source>
</evidence>
<keyword evidence="25 26" id="KW-1267">Proteomics identification</keyword>
<dbReference type="PANTHER" id="PTHR10157:SF29">
    <property type="entry name" value="DOPAMINE BETA-HYDROXYLASE"/>
    <property type="match status" value="1"/>
</dbReference>
<dbReference type="PRINTS" id="PR00767">
    <property type="entry name" value="DBMONOXGNASE"/>
</dbReference>
<reference evidence="23 24" key="2">
    <citation type="journal article" date="2004" name="Nature">
        <title>DNA sequence and analysis of human chromosome 9.</title>
        <authorList>
            <person name="Humphray S.J."/>
            <person name="Oliver K."/>
            <person name="Hunt A.R."/>
            <person name="Plumb R.W."/>
            <person name="Loveland J.E."/>
            <person name="Howe K.L."/>
            <person name="Andrews T.D."/>
            <person name="Searle S."/>
            <person name="Hunt S.E."/>
            <person name="Scott C.E."/>
            <person name="Jones M.C."/>
            <person name="Ainscough R."/>
            <person name="Almeida J.P."/>
            <person name="Ambrose K.D."/>
            <person name="Ashwell R.I."/>
            <person name="Babbage A.K."/>
            <person name="Babbage S."/>
            <person name="Bagguley C.L."/>
            <person name="Bailey J."/>
            <person name="Banerjee R."/>
            <person name="Barker D.J."/>
            <person name="Barlow K.F."/>
            <person name="Bates K."/>
            <person name="Beasley H."/>
            <person name="Beasley O."/>
            <person name="Bird C.P."/>
            <person name="Bray-Allen S."/>
            <person name="Brown A.J."/>
            <person name="Brown J.Y."/>
            <person name="Burford D."/>
            <person name="Burrill W."/>
            <person name="Burton J."/>
            <person name="Carder C."/>
            <person name="Carter N.P."/>
            <person name="Chapman J.C."/>
            <person name="Chen Y."/>
            <person name="Clarke G."/>
            <person name="Clark S.Y."/>
            <person name="Clee C.M."/>
            <person name="Clegg S."/>
            <person name="Collier R.E."/>
            <person name="Corby N."/>
            <person name="Crosier M."/>
            <person name="Cummings A.T."/>
            <person name="Davies J."/>
            <person name="Dhami P."/>
            <person name="Dunn M."/>
            <person name="Dutta I."/>
            <person name="Dyer L.W."/>
            <person name="Earthrowl M.E."/>
            <person name="Faulkner L."/>
            <person name="Fleming C.J."/>
            <person name="Frankish A."/>
            <person name="Frankland J.A."/>
            <person name="French L."/>
            <person name="Fricker D.G."/>
            <person name="Garner P."/>
            <person name="Garnett J."/>
            <person name="Ghori J."/>
            <person name="Gilbert J.G."/>
            <person name="Glison C."/>
            <person name="Grafham D.V."/>
            <person name="Gribble S."/>
            <person name="Griffiths C."/>
            <person name="Griffiths-Jones S."/>
            <person name="Grocock R."/>
            <person name="Guy J."/>
            <person name="Hall R.E."/>
            <person name="Hammond S."/>
            <person name="Harley J.L."/>
            <person name="Harrison E.S."/>
            <person name="Hart E.A."/>
            <person name="Heath P.D."/>
            <person name="Henderson C.D."/>
            <person name="Hopkins B.L."/>
            <person name="Howard P.J."/>
            <person name="Howden P.J."/>
            <person name="Huckle E."/>
            <person name="Johnson C."/>
            <person name="Johnson D."/>
            <person name="Joy A.A."/>
            <person name="Kay M."/>
            <person name="Keenan S."/>
            <person name="Kershaw J.K."/>
            <person name="Kimberley A.M."/>
            <person name="King A."/>
            <person name="Knights A."/>
            <person name="Laird G.K."/>
            <person name="Langford C."/>
            <person name="Lawlor S."/>
            <person name="Leongamornlert D.A."/>
            <person name="Leversha M."/>
            <person name="Lloyd C."/>
            <person name="Lloyd D.M."/>
            <person name="Lovell J."/>
            <person name="Martin S."/>
            <person name="Mashreghi-Mohammadi M."/>
            <person name="Matthews L."/>
            <person name="McLaren S."/>
            <person name="McLay K.E."/>
            <person name="McMurray A."/>
            <person name="Milne S."/>
            <person name="Nickerson T."/>
            <person name="Nisbett J."/>
            <person name="Nordsiek G."/>
            <person name="Pearce A.V."/>
            <person name="Peck A.I."/>
            <person name="Porter K.M."/>
            <person name="Pandian R."/>
            <person name="Pelan S."/>
            <person name="Phillimore B."/>
            <person name="Povey S."/>
            <person name="Ramsey Y."/>
            <person name="Rand V."/>
            <person name="Scharfe M."/>
            <person name="Sehra H.K."/>
            <person name="Shownkeen R."/>
            <person name="Sims S.K."/>
            <person name="Skuce C.D."/>
            <person name="Smith M."/>
            <person name="Steward C.A."/>
            <person name="Swarbreck D."/>
            <person name="Sycamore N."/>
            <person name="Tester J."/>
            <person name="Thorpe A."/>
            <person name="Tracey A."/>
            <person name="Tromans A."/>
            <person name="Thomas D.W."/>
            <person name="Wall M."/>
            <person name="Wallis J.M."/>
            <person name="West A.P."/>
            <person name="Whitehead S.L."/>
            <person name="Willey D.L."/>
            <person name="Williams S.A."/>
            <person name="Wilming L."/>
            <person name="Wray P.W."/>
            <person name="Young L."/>
            <person name="Ashurst J.L."/>
            <person name="Coulson A."/>
            <person name="Blocker H."/>
            <person name="Durbin R."/>
            <person name="Sulston J.E."/>
            <person name="Hubbard T."/>
            <person name="Jackson M.J."/>
            <person name="Bentley D.R."/>
            <person name="Beck S."/>
            <person name="Rogers J."/>
            <person name="Dunham I."/>
        </authorList>
    </citation>
    <scope>NUCLEOTIDE SEQUENCE [LARGE SCALE GENOMIC DNA]</scope>
</reference>
<evidence type="ECO:0000256" key="19">
    <source>
        <dbReference type="ARBA" id="ARBA00047952"/>
    </source>
</evidence>
<keyword evidence="12" id="KW-0847">Vitamin C</keyword>
<evidence type="ECO:0000259" key="21">
    <source>
        <dbReference type="Pfam" id="PF01082"/>
    </source>
</evidence>
<evidence type="ECO:0000256" key="11">
    <source>
        <dbReference type="ARBA" id="ARBA00022723"/>
    </source>
</evidence>
<feature type="non-terminal residue" evidence="23">
    <location>
        <position position="1"/>
    </location>
</feature>
<evidence type="ECO:0000256" key="20">
    <source>
        <dbReference type="SAM" id="Phobius"/>
    </source>
</evidence>
<feature type="domain" description="Copper type II ascorbate-dependent monooxygenase N-terminal" evidence="21">
    <location>
        <begin position="163"/>
        <end position="256"/>
    </location>
</feature>
<dbReference type="MassIVE" id="Q5T382"/>
<dbReference type="GO" id="GO:0042421">
    <property type="term" value="P:norepinephrine biosynthetic process"/>
    <property type="evidence" value="ECO:0007669"/>
    <property type="project" value="UniProtKB-UniPathway"/>
</dbReference>
<dbReference type="GO" id="GO:0034466">
    <property type="term" value="C:chromaffin granule lumen"/>
    <property type="evidence" value="ECO:0007669"/>
    <property type="project" value="UniProtKB-SubCell"/>
</dbReference>
<dbReference type="UCSC" id="uc064wwa.1">
    <property type="organism name" value="human"/>
</dbReference>
<dbReference type="GO" id="GO:0031418">
    <property type="term" value="F:L-ascorbic acid binding"/>
    <property type="evidence" value="ECO:0007669"/>
    <property type="project" value="UniProtKB-KW"/>
</dbReference>
<evidence type="ECO:0000256" key="13">
    <source>
        <dbReference type="ARBA" id="ARBA00022989"/>
    </source>
</evidence>
<dbReference type="SUPFAM" id="SSF49742">
    <property type="entry name" value="PHM/PNGase F"/>
    <property type="match status" value="1"/>
</dbReference>
<comment type="subcellular location">
    <subcellularLocation>
        <location evidence="3">Cytoplasmic vesicle</location>
        <location evidence="3">Secretory vesicle</location>
        <location evidence="3">Chromaffin granule lumen</location>
    </subcellularLocation>
    <subcellularLocation>
        <location evidence="2">Cytoplasmic vesicle</location>
        <location evidence="2">Secretory vesicle</location>
        <location evidence="2">Chromaffin granule membrane</location>
        <topology evidence="2">Single-pass type II membrane protein</topology>
    </subcellularLocation>
</comment>
<dbReference type="SMR" id="Q5T382"/>
<accession>Q5T382</accession>
<evidence type="ECO:0000256" key="6">
    <source>
        <dbReference type="ARBA" id="ARBA00011406"/>
    </source>
</evidence>
<evidence type="ECO:0000256" key="16">
    <source>
        <dbReference type="ARBA" id="ARBA00023033"/>
    </source>
</evidence>